<dbReference type="EMBL" id="CAJNOT010000116">
    <property type="protein sequence ID" value="CAF0847098.1"/>
    <property type="molecule type" value="Genomic_DNA"/>
</dbReference>
<evidence type="ECO:0000313" key="2">
    <source>
        <dbReference type="Proteomes" id="UP000663864"/>
    </source>
</evidence>
<dbReference type="InterPro" id="IPR011051">
    <property type="entry name" value="RmlC_Cupin_sf"/>
</dbReference>
<sequence>MAQAIPEPLSQKPGIQLIKAGSLEMVPLGETYMCPGLNSSIIDVPISNQTNQLTMGHFEMRPSPNNFPFYYEYLEVKTIVSGKIIVMDEQQKRYEGHPGDVFIFTPPHLVTFLAESDGRAVYIGHRGPEPSFLPGYQGGPIQTPSVNDK</sequence>
<protein>
    <submittedName>
        <fullName evidence="1">Uncharacterized protein</fullName>
    </submittedName>
</protein>
<comment type="caution">
    <text evidence="1">The sequence shown here is derived from an EMBL/GenBank/DDBJ whole genome shotgun (WGS) entry which is preliminary data.</text>
</comment>
<gene>
    <name evidence="1" type="ORF">ZHD862_LOCUS4685</name>
</gene>
<accession>A0A813VY49</accession>
<dbReference type="InterPro" id="IPR014710">
    <property type="entry name" value="RmlC-like_jellyroll"/>
</dbReference>
<proteinExistence type="predicted"/>
<dbReference type="Gene3D" id="2.60.120.10">
    <property type="entry name" value="Jelly Rolls"/>
    <property type="match status" value="1"/>
</dbReference>
<evidence type="ECO:0000313" key="1">
    <source>
        <dbReference type="EMBL" id="CAF0847098.1"/>
    </source>
</evidence>
<name>A0A813VY49_9BILA</name>
<reference evidence="1" key="1">
    <citation type="submission" date="2021-02" db="EMBL/GenBank/DDBJ databases">
        <authorList>
            <person name="Nowell W R."/>
        </authorList>
    </citation>
    <scope>NUCLEOTIDE SEQUENCE</scope>
</reference>
<dbReference type="AlphaFoldDB" id="A0A813VY49"/>
<dbReference type="Proteomes" id="UP000663864">
    <property type="component" value="Unassembled WGS sequence"/>
</dbReference>
<organism evidence="1 2">
    <name type="scientific">Rotaria sordida</name>
    <dbReference type="NCBI Taxonomy" id="392033"/>
    <lineage>
        <taxon>Eukaryota</taxon>
        <taxon>Metazoa</taxon>
        <taxon>Spiralia</taxon>
        <taxon>Gnathifera</taxon>
        <taxon>Rotifera</taxon>
        <taxon>Eurotatoria</taxon>
        <taxon>Bdelloidea</taxon>
        <taxon>Philodinida</taxon>
        <taxon>Philodinidae</taxon>
        <taxon>Rotaria</taxon>
    </lineage>
</organism>
<dbReference type="SUPFAM" id="SSF51182">
    <property type="entry name" value="RmlC-like cupins"/>
    <property type="match status" value="1"/>
</dbReference>